<evidence type="ECO:0000313" key="2">
    <source>
        <dbReference type="EMBL" id="QTX10167.1"/>
    </source>
</evidence>
<dbReference type="EMBL" id="JAFMPM010000008">
    <property type="protein sequence ID" value="MBO0615394.1"/>
    <property type="molecule type" value="Genomic_DNA"/>
</dbReference>
<name>A0A8B0SK71_9GAMM</name>
<organism evidence="2">
    <name type="scientific">Thiothrix fructosivorans</name>
    <dbReference type="NCBI Taxonomy" id="111770"/>
    <lineage>
        <taxon>Bacteria</taxon>
        <taxon>Pseudomonadati</taxon>
        <taxon>Pseudomonadota</taxon>
        <taxon>Gammaproteobacteria</taxon>
        <taxon>Thiotrichales</taxon>
        <taxon>Thiotrichaceae</taxon>
        <taxon>Thiothrix</taxon>
    </lineage>
</organism>
<sequence length="156" mass="17371">MSNSPLKLSDLIALQAENKAVKANLKTVTEIKLDQIPLFDQPQQHGGNREGCGRKSSAEKTAVVRVPVGCLAAVQQLIAEYRNPNLKTVTEIKLPEGLEDRRRPRAPPRYRLVVDGVEHLWSGRGRIPVEYQHYAKQQGCQGRDCLQALLIEGVQP</sequence>
<reference evidence="2" key="2">
    <citation type="submission" date="2021-04" db="EMBL/GenBank/DDBJ databases">
        <title>Complete Genome and methylome analysis of Thiothrix fructosivorans ATCC 49748.</title>
        <authorList>
            <person name="Fomenkov A."/>
            <person name="Sun L."/>
            <person name="Vincze T."/>
            <person name="Grabovich M.Y."/>
            <person name="Roberts R.J."/>
        </authorList>
    </citation>
    <scope>NUCLEOTIDE SEQUENCE</scope>
    <source>
        <strain evidence="2">ATCC 49748</strain>
    </source>
</reference>
<protein>
    <submittedName>
        <fullName evidence="2">Uncharacterized protein</fullName>
    </submittedName>
</protein>
<dbReference type="Proteomes" id="UP000664466">
    <property type="component" value="Unassembled WGS sequence"/>
</dbReference>
<evidence type="ECO:0000313" key="1">
    <source>
        <dbReference type="EMBL" id="MBO0615394.1"/>
    </source>
</evidence>
<proteinExistence type="predicted"/>
<dbReference type="RefSeq" id="WP_207253106.1">
    <property type="nucleotide sequence ID" value="NZ_JAFMPM010000008.1"/>
</dbReference>
<dbReference type="EMBL" id="CP072748">
    <property type="protein sequence ID" value="QTX10167.1"/>
    <property type="molecule type" value="Genomic_DNA"/>
</dbReference>
<keyword evidence="3" id="KW-1185">Reference proteome</keyword>
<dbReference type="AlphaFoldDB" id="A0A8B0SK71"/>
<reference evidence="1 3" key="1">
    <citation type="submission" date="2021-03" db="EMBL/GenBank/DDBJ databases">
        <title>Draft genome and methylome analysis of Thiotrix fructosivoruns ATCC 49748.</title>
        <authorList>
            <person name="Fomenkov A."/>
            <person name="Grabovich M.Y."/>
            <person name="Roberts R.J."/>
        </authorList>
    </citation>
    <scope>NUCLEOTIDE SEQUENCE [LARGE SCALE GENOMIC DNA]</scope>
    <source>
        <strain evidence="1 3">ATCC 49748</strain>
    </source>
</reference>
<gene>
    <name evidence="2" type="ORF">J1836_016465</name>
    <name evidence="1" type="ORF">J1836_21085</name>
</gene>
<evidence type="ECO:0000313" key="3">
    <source>
        <dbReference type="Proteomes" id="UP000664466"/>
    </source>
</evidence>
<accession>A0A8B0SK71</accession>